<dbReference type="GO" id="GO:0003676">
    <property type="term" value="F:nucleic acid binding"/>
    <property type="evidence" value="ECO:0007669"/>
    <property type="project" value="InterPro"/>
</dbReference>
<dbReference type="KEGG" id="mpul:BLA55_02420"/>
<keyword evidence="2" id="KW-1185">Reference proteome</keyword>
<evidence type="ECO:0000313" key="2">
    <source>
        <dbReference type="Proteomes" id="UP000184322"/>
    </source>
</evidence>
<dbReference type="EMBL" id="CP017813">
    <property type="protein sequence ID" value="APJ38500.1"/>
    <property type="molecule type" value="Genomic_DNA"/>
</dbReference>
<protein>
    <recommendedName>
        <fullName evidence="3">Endonuclease</fullName>
    </recommendedName>
</protein>
<sequence length="143" mass="17258">MEKNKIPLDQINEYKEIIFKSQFFNYKRELNLFKRLSEKGFKVQVTNDLIDTVYKVDLFATYKDQKFFIQVKPKTSKLDESYLTRFKMFAQKHNAIPLIAIPDNLATLDIWFFWDVTDKKELKESNKIHISYLDEYKRKSNLV</sequence>
<dbReference type="Gene3D" id="3.40.1350.10">
    <property type="match status" value="1"/>
</dbReference>
<dbReference type="AlphaFoldDB" id="A0A1L4FSB7"/>
<name>A0A1L4FSB7_9BACT</name>
<evidence type="ECO:0000313" key="1">
    <source>
        <dbReference type="EMBL" id="APJ38500.1"/>
    </source>
</evidence>
<dbReference type="SUPFAM" id="SSF52980">
    <property type="entry name" value="Restriction endonuclease-like"/>
    <property type="match status" value="1"/>
</dbReference>
<accession>A0A1L4FSB7</accession>
<proteinExistence type="predicted"/>
<dbReference type="InterPro" id="IPR011335">
    <property type="entry name" value="Restrct_endonuc-II-like"/>
</dbReference>
<gene>
    <name evidence="1" type="ORF">BLA55_02420</name>
</gene>
<dbReference type="RefSeq" id="WP_073372503.1">
    <property type="nucleotide sequence ID" value="NZ_CP017813.1"/>
</dbReference>
<dbReference type="STRING" id="48003.BLA55_02420"/>
<dbReference type="Proteomes" id="UP000184322">
    <property type="component" value="Chromosome"/>
</dbReference>
<dbReference type="InterPro" id="IPR011856">
    <property type="entry name" value="tRNA_endonuc-like_dom_sf"/>
</dbReference>
<reference evidence="2" key="1">
    <citation type="submission" date="2016-10" db="EMBL/GenBank/DDBJ databases">
        <authorList>
            <person name="Beylefeld A."/>
            <person name="Abolnik C."/>
        </authorList>
    </citation>
    <scope>NUCLEOTIDE SEQUENCE [LARGE SCALE GENOMIC DNA]</scope>
    <source>
        <strain evidence="2">B359_6</strain>
    </source>
</reference>
<evidence type="ECO:0008006" key="3">
    <source>
        <dbReference type="Google" id="ProtNLM"/>
    </source>
</evidence>
<organism evidence="1 2">
    <name type="scientific">Mycoplasmopsis pullorum</name>
    <dbReference type="NCBI Taxonomy" id="48003"/>
    <lineage>
        <taxon>Bacteria</taxon>
        <taxon>Bacillati</taxon>
        <taxon>Mycoplasmatota</taxon>
        <taxon>Mycoplasmoidales</taxon>
        <taxon>Metamycoplasmataceae</taxon>
        <taxon>Mycoplasmopsis</taxon>
    </lineage>
</organism>